<comment type="caution">
    <text evidence="14">The sequence shown here is derived from an EMBL/GenBank/DDBJ whole genome shotgun (WGS) entry which is preliminary data.</text>
</comment>
<dbReference type="SFLD" id="SFLDS00029">
    <property type="entry name" value="Radical_SAM"/>
    <property type="match status" value="1"/>
</dbReference>
<evidence type="ECO:0000256" key="11">
    <source>
        <dbReference type="ARBA" id="ARBA00023014"/>
    </source>
</evidence>
<dbReference type="InterPro" id="IPR004383">
    <property type="entry name" value="rRNA_lsu_MTrfase_RlmN/Cfr"/>
</dbReference>
<feature type="active site" description="S-methylcysteine intermediate" evidence="12">
    <location>
        <position position="335"/>
    </location>
</feature>
<evidence type="ECO:0000256" key="2">
    <source>
        <dbReference type="ARBA" id="ARBA00022485"/>
    </source>
</evidence>
<dbReference type="NCBIfam" id="TIGR00048">
    <property type="entry name" value="rRNA_mod_RlmN"/>
    <property type="match status" value="1"/>
</dbReference>
<feature type="binding site" evidence="12">
    <location>
        <position position="111"/>
    </location>
    <ligand>
        <name>[4Fe-4S] cluster</name>
        <dbReference type="ChEBI" id="CHEBI:49883"/>
        <note>4Fe-4S-S-AdoMet</note>
    </ligand>
</feature>
<sequence length="350" mass="39637">MKNIFGMTLEELQEELGSFRLPKYRTRQIMEWMYKKYAKDFSGMTNLPETLRKSLAAKYMIVTPVLQDRLDASDGRTSKFLLLFPDGVAVESVLMRQPYGNSVCISTQAGCNMGCSFCASTLHGLTRNLTAGEMLGEILFIEELLEMEDKKIDTMVLMGSGEPLMNYDHVVHFLRLLHEEYVLNLGYRNITLSTSGIVPAIDRLAEEGMPVTLSISLHAPREDLRSMLMPINQKYPMSDVVAAGCRYAKKTGRRVTYEYILIRDVNDGEREAEELAALLLGQIANVNLIPINAVPERGFHRPEEERVEAFVRALSRRRIAATVRRERGSDIQAACGQLRNRHLSNDTILR</sequence>
<dbReference type="InterPro" id="IPR013785">
    <property type="entry name" value="Aldolase_TIM"/>
</dbReference>
<comment type="function">
    <text evidence="12">Specifically methylates position 2 of adenine 2503 in 23S rRNA and position 2 of adenine 37 in tRNAs.</text>
</comment>
<keyword evidence="3 12" id="KW-0963">Cytoplasm</keyword>
<dbReference type="InterPro" id="IPR048641">
    <property type="entry name" value="RlmN_N"/>
</dbReference>
<comment type="subcellular location">
    <subcellularLocation>
        <location evidence="1 12">Cytoplasm</location>
    </subcellularLocation>
</comment>
<dbReference type="PANTHER" id="PTHR30544:SF5">
    <property type="entry name" value="RADICAL SAM CORE DOMAIN-CONTAINING PROTEIN"/>
    <property type="match status" value="1"/>
</dbReference>
<dbReference type="EC" id="2.1.1.192" evidence="12"/>
<keyword evidence="11 12" id="KW-0411">Iron-sulfur</keyword>
<keyword evidence="10 12" id="KW-0408">Iron</keyword>
<keyword evidence="9 12" id="KW-0479">Metal-binding</keyword>
<dbReference type="PIRSF" id="PIRSF006004">
    <property type="entry name" value="CHP00048"/>
    <property type="match status" value="1"/>
</dbReference>
<evidence type="ECO:0000256" key="4">
    <source>
        <dbReference type="ARBA" id="ARBA00022552"/>
    </source>
</evidence>
<name>A0ABV3X252_9FIRM</name>
<dbReference type="SFLD" id="SFLDF00275">
    <property type="entry name" value="adenosine_C2_methyltransferase"/>
    <property type="match status" value="1"/>
</dbReference>
<dbReference type="InterPro" id="IPR040072">
    <property type="entry name" value="Methyltransferase_A"/>
</dbReference>
<dbReference type="EMBL" id="JARVLH010000001">
    <property type="protein sequence ID" value="MEX5284252.1"/>
    <property type="molecule type" value="Genomic_DNA"/>
</dbReference>
<comment type="miscellaneous">
    <text evidence="12">Reaction proceeds by a ping-pong mechanism involving intermediate methylation of a conserved cysteine residue.</text>
</comment>
<evidence type="ECO:0000256" key="3">
    <source>
        <dbReference type="ARBA" id="ARBA00022490"/>
    </source>
</evidence>
<dbReference type="InterPro" id="IPR007197">
    <property type="entry name" value="rSAM"/>
</dbReference>
<comment type="catalytic activity">
    <reaction evidence="12">
        <text>adenosine(37) in tRNA + 2 reduced [2Fe-2S]-[ferredoxin] + 2 S-adenosyl-L-methionine = 2-methyladenosine(37) in tRNA + 5'-deoxyadenosine + L-methionine + 2 oxidized [2Fe-2S]-[ferredoxin] + S-adenosyl-L-homocysteine</text>
        <dbReference type="Rhea" id="RHEA:43332"/>
        <dbReference type="Rhea" id="RHEA-COMP:10000"/>
        <dbReference type="Rhea" id="RHEA-COMP:10001"/>
        <dbReference type="Rhea" id="RHEA-COMP:10162"/>
        <dbReference type="Rhea" id="RHEA-COMP:10485"/>
        <dbReference type="ChEBI" id="CHEBI:17319"/>
        <dbReference type="ChEBI" id="CHEBI:33737"/>
        <dbReference type="ChEBI" id="CHEBI:33738"/>
        <dbReference type="ChEBI" id="CHEBI:57844"/>
        <dbReference type="ChEBI" id="CHEBI:57856"/>
        <dbReference type="ChEBI" id="CHEBI:59789"/>
        <dbReference type="ChEBI" id="CHEBI:74411"/>
        <dbReference type="ChEBI" id="CHEBI:74497"/>
        <dbReference type="EC" id="2.1.1.192"/>
    </reaction>
</comment>
<gene>
    <name evidence="12 14" type="primary">rlmN</name>
    <name evidence="14" type="ORF">QCO44_01160</name>
</gene>
<dbReference type="InterPro" id="IPR058240">
    <property type="entry name" value="rSAM_sf"/>
</dbReference>
<dbReference type="SFLD" id="SFLDG01062">
    <property type="entry name" value="methyltransferase_(Class_A)"/>
    <property type="match status" value="1"/>
</dbReference>
<organism evidence="14 15">
    <name type="scientific">Selenomonas sputigena</name>
    <dbReference type="NCBI Taxonomy" id="69823"/>
    <lineage>
        <taxon>Bacteria</taxon>
        <taxon>Bacillati</taxon>
        <taxon>Bacillota</taxon>
        <taxon>Negativicutes</taxon>
        <taxon>Selenomonadales</taxon>
        <taxon>Selenomonadaceae</taxon>
        <taxon>Selenomonas</taxon>
    </lineage>
</organism>
<evidence type="ECO:0000256" key="1">
    <source>
        <dbReference type="ARBA" id="ARBA00004496"/>
    </source>
</evidence>
<evidence type="ECO:0000256" key="9">
    <source>
        <dbReference type="ARBA" id="ARBA00022723"/>
    </source>
</evidence>
<feature type="active site" description="Proton acceptor" evidence="12">
    <location>
        <position position="91"/>
    </location>
</feature>
<comment type="caution">
    <text evidence="12">Lacks conserved residue(s) required for the propagation of feature annotation.</text>
</comment>
<evidence type="ECO:0000256" key="5">
    <source>
        <dbReference type="ARBA" id="ARBA00022603"/>
    </source>
</evidence>
<evidence type="ECO:0000256" key="8">
    <source>
        <dbReference type="ARBA" id="ARBA00022694"/>
    </source>
</evidence>
<dbReference type="InterPro" id="IPR027492">
    <property type="entry name" value="RNA_MTrfase_RlmN"/>
</dbReference>
<dbReference type="PANTHER" id="PTHR30544">
    <property type="entry name" value="23S RRNA METHYLTRANSFERASE"/>
    <property type="match status" value="1"/>
</dbReference>
<dbReference type="RefSeq" id="WP_368845973.1">
    <property type="nucleotide sequence ID" value="NZ_CP194411.1"/>
</dbReference>
<dbReference type="SUPFAM" id="SSF102114">
    <property type="entry name" value="Radical SAM enzymes"/>
    <property type="match status" value="1"/>
</dbReference>
<feature type="binding site" evidence="12">
    <location>
        <begin position="161"/>
        <end position="162"/>
    </location>
    <ligand>
        <name>S-adenosyl-L-methionine</name>
        <dbReference type="ChEBI" id="CHEBI:59789"/>
    </ligand>
</feature>
<comment type="similarity">
    <text evidence="12">Belongs to the radical SAM superfamily. RlmN family.</text>
</comment>
<keyword evidence="5 12" id="KW-0489">Methyltransferase</keyword>
<evidence type="ECO:0000256" key="6">
    <source>
        <dbReference type="ARBA" id="ARBA00022679"/>
    </source>
</evidence>
<feature type="binding site" evidence="12">
    <location>
        <position position="115"/>
    </location>
    <ligand>
        <name>[4Fe-4S] cluster</name>
        <dbReference type="ChEBI" id="CHEBI:49883"/>
        <note>4Fe-4S-S-AdoMet</note>
    </ligand>
</feature>
<evidence type="ECO:0000256" key="7">
    <source>
        <dbReference type="ARBA" id="ARBA00022691"/>
    </source>
</evidence>
<dbReference type="Proteomes" id="UP001559623">
    <property type="component" value="Unassembled WGS sequence"/>
</dbReference>
<feature type="domain" description="Radical SAM core" evidence="13">
    <location>
        <begin position="97"/>
        <end position="330"/>
    </location>
</feature>
<dbReference type="GO" id="GO:0032259">
    <property type="term" value="P:methylation"/>
    <property type="evidence" value="ECO:0007669"/>
    <property type="project" value="UniProtKB-KW"/>
</dbReference>
<keyword evidence="7 12" id="KW-0949">S-adenosyl-L-methionine</keyword>
<dbReference type="HAMAP" id="MF_01849">
    <property type="entry name" value="RNA_methyltr_RlmN"/>
    <property type="match status" value="1"/>
</dbReference>
<evidence type="ECO:0000256" key="10">
    <source>
        <dbReference type="ARBA" id="ARBA00023004"/>
    </source>
</evidence>
<keyword evidence="4 12" id="KW-0698">rRNA processing</keyword>
<feature type="binding site" evidence="12">
    <location>
        <position position="118"/>
    </location>
    <ligand>
        <name>[4Fe-4S] cluster</name>
        <dbReference type="ChEBI" id="CHEBI:49883"/>
        <note>4Fe-4S-S-AdoMet</note>
    </ligand>
</feature>
<evidence type="ECO:0000313" key="14">
    <source>
        <dbReference type="EMBL" id="MEX5284252.1"/>
    </source>
</evidence>
<protein>
    <recommendedName>
        <fullName evidence="12">Probable dual-specificity RNA methyltransferase RlmN</fullName>
        <ecNumber evidence="12">2.1.1.192</ecNumber>
    </recommendedName>
    <alternativeName>
        <fullName evidence="12">23S rRNA (adenine(2503)-C(2))-methyltransferase</fullName>
    </alternativeName>
    <alternativeName>
        <fullName evidence="12">23S rRNA m2A2503 methyltransferase</fullName>
    </alternativeName>
    <alternativeName>
        <fullName evidence="12">Ribosomal RNA large subunit methyltransferase N</fullName>
    </alternativeName>
    <alternativeName>
        <fullName evidence="12">tRNA (adenine(37)-C(2))-methyltransferase</fullName>
    </alternativeName>
    <alternativeName>
        <fullName evidence="12">tRNA m2A37 methyltransferase</fullName>
    </alternativeName>
</protein>
<accession>A0ABV3X252</accession>
<dbReference type="CDD" id="cd01335">
    <property type="entry name" value="Radical_SAM"/>
    <property type="match status" value="1"/>
</dbReference>
<comment type="catalytic activity">
    <reaction evidence="12">
        <text>adenosine(2503) in 23S rRNA + 2 reduced [2Fe-2S]-[ferredoxin] + 2 S-adenosyl-L-methionine = 2-methyladenosine(2503) in 23S rRNA + 5'-deoxyadenosine + L-methionine + 2 oxidized [2Fe-2S]-[ferredoxin] + S-adenosyl-L-homocysteine</text>
        <dbReference type="Rhea" id="RHEA:42916"/>
        <dbReference type="Rhea" id="RHEA-COMP:10000"/>
        <dbReference type="Rhea" id="RHEA-COMP:10001"/>
        <dbReference type="Rhea" id="RHEA-COMP:10152"/>
        <dbReference type="Rhea" id="RHEA-COMP:10282"/>
        <dbReference type="ChEBI" id="CHEBI:17319"/>
        <dbReference type="ChEBI" id="CHEBI:33737"/>
        <dbReference type="ChEBI" id="CHEBI:33738"/>
        <dbReference type="ChEBI" id="CHEBI:57844"/>
        <dbReference type="ChEBI" id="CHEBI:57856"/>
        <dbReference type="ChEBI" id="CHEBI:59789"/>
        <dbReference type="ChEBI" id="CHEBI:74411"/>
        <dbReference type="ChEBI" id="CHEBI:74497"/>
        <dbReference type="EC" id="2.1.1.192"/>
    </reaction>
</comment>
<dbReference type="PROSITE" id="PS51918">
    <property type="entry name" value="RADICAL_SAM"/>
    <property type="match status" value="1"/>
</dbReference>
<feature type="binding site" evidence="12">
    <location>
        <begin position="216"/>
        <end position="218"/>
    </location>
    <ligand>
        <name>S-adenosyl-L-methionine</name>
        <dbReference type="ChEBI" id="CHEBI:59789"/>
    </ligand>
</feature>
<keyword evidence="12" id="KW-1015">Disulfide bond</keyword>
<dbReference type="Pfam" id="PF04055">
    <property type="entry name" value="Radical_SAM"/>
    <property type="match status" value="1"/>
</dbReference>
<keyword evidence="6 12" id="KW-0808">Transferase</keyword>
<feature type="binding site" evidence="12">
    <location>
        <position position="292"/>
    </location>
    <ligand>
        <name>S-adenosyl-L-methionine</name>
        <dbReference type="ChEBI" id="CHEBI:59789"/>
    </ligand>
</feature>
<comment type="cofactor">
    <cofactor evidence="12">
        <name>[4Fe-4S] cluster</name>
        <dbReference type="ChEBI" id="CHEBI:49883"/>
    </cofactor>
    <text evidence="12">Binds 1 [4Fe-4S] cluster. The cluster is coordinated with 3 cysteines and an exchangeable S-adenosyl-L-methionine.</text>
</comment>
<dbReference type="Gene3D" id="3.20.20.70">
    <property type="entry name" value="Aldolase class I"/>
    <property type="match status" value="1"/>
</dbReference>
<evidence type="ECO:0000256" key="12">
    <source>
        <dbReference type="HAMAP-Rule" id="MF_01849"/>
    </source>
</evidence>
<keyword evidence="15" id="KW-1185">Reference proteome</keyword>
<feature type="binding site" evidence="12">
    <location>
        <position position="193"/>
    </location>
    <ligand>
        <name>S-adenosyl-L-methionine</name>
        <dbReference type="ChEBI" id="CHEBI:59789"/>
    </ligand>
</feature>
<evidence type="ECO:0000259" key="13">
    <source>
        <dbReference type="PROSITE" id="PS51918"/>
    </source>
</evidence>
<keyword evidence="2 12" id="KW-0004">4Fe-4S</keyword>
<evidence type="ECO:0000313" key="15">
    <source>
        <dbReference type="Proteomes" id="UP001559623"/>
    </source>
</evidence>
<dbReference type="Pfam" id="PF21016">
    <property type="entry name" value="RlmN_N"/>
    <property type="match status" value="1"/>
</dbReference>
<reference evidence="14 15" key="1">
    <citation type="submission" date="2023-04" db="EMBL/GenBank/DDBJ databases">
        <title>Genome Sequence of Selenomonas sputigena ATCC 33150.</title>
        <authorList>
            <person name="Miller D.P."/>
            <person name="Anvari S."/>
            <person name="Polson S.W."/>
            <person name="Macdonald M."/>
            <person name="Mcdowell J.V."/>
        </authorList>
    </citation>
    <scope>NUCLEOTIDE SEQUENCE [LARGE SCALE GENOMIC DNA]</scope>
    <source>
        <strain evidence="14 15">ATCC 33150</strain>
    </source>
</reference>
<keyword evidence="8 12" id="KW-0819">tRNA processing</keyword>
<dbReference type="Gene3D" id="1.10.150.530">
    <property type="match status" value="1"/>
</dbReference>
<dbReference type="GO" id="GO:0008168">
    <property type="term" value="F:methyltransferase activity"/>
    <property type="evidence" value="ECO:0007669"/>
    <property type="project" value="UniProtKB-KW"/>
</dbReference>
<proteinExistence type="inferred from homology"/>